<organism evidence="2 3">
    <name type="scientific">Portunus trituberculatus</name>
    <name type="common">Swimming crab</name>
    <name type="synonym">Neptunus trituberculatus</name>
    <dbReference type="NCBI Taxonomy" id="210409"/>
    <lineage>
        <taxon>Eukaryota</taxon>
        <taxon>Metazoa</taxon>
        <taxon>Ecdysozoa</taxon>
        <taxon>Arthropoda</taxon>
        <taxon>Crustacea</taxon>
        <taxon>Multicrustacea</taxon>
        <taxon>Malacostraca</taxon>
        <taxon>Eumalacostraca</taxon>
        <taxon>Eucarida</taxon>
        <taxon>Decapoda</taxon>
        <taxon>Pleocyemata</taxon>
        <taxon>Brachyura</taxon>
        <taxon>Eubrachyura</taxon>
        <taxon>Portunoidea</taxon>
        <taxon>Portunidae</taxon>
        <taxon>Portuninae</taxon>
        <taxon>Portunus</taxon>
    </lineage>
</organism>
<keyword evidence="3" id="KW-1185">Reference proteome</keyword>
<sequence>MGAHIVCCTGARNTPPLKIKGPSVRHFVGPGEGGSPVSCSAHGAAPVPTTAPSSRGGAVPASSPRPLADQEPPASRQPPPPTPPVSQPPSPPPVTYPGVITRFGRLSQPPNFFQAS</sequence>
<protein>
    <submittedName>
        <fullName evidence="2">Uncharacterized protein</fullName>
    </submittedName>
</protein>
<name>A0A5B7HXV1_PORTR</name>
<proteinExistence type="predicted"/>
<feature type="compositionally biased region" description="Pro residues" evidence="1">
    <location>
        <begin position="75"/>
        <end position="95"/>
    </location>
</feature>
<gene>
    <name evidence="2" type="ORF">E2C01_068432</name>
</gene>
<comment type="caution">
    <text evidence="2">The sequence shown here is derived from an EMBL/GenBank/DDBJ whole genome shotgun (WGS) entry which is preliminary data.</text>
</comment>
<feature type="region of interest" description="Disordered" evidence="1">
    <location>
        <begin position="1"/>
        <end position="116"/>
    </location>
</feature>
<dbReference type="EMBL" id="VSRR010038215">
    <property type="protein sequence ID" value="MPC74087.1"/>
    <property type="molecule type" value="Genomic_DNA"/>
</dbReference>
<evidence type="ECO:0000313" key="2">
    <source>
        <dbReference type="EMBL" id="MPC74087.1"/>
    </source>
</evidence>
<dbReference type="AlphaFoldDB" id="A0A5B7HXV1"/>
<reference evidence="2 3" key="1">
    <citation type="submission" date="2019-05" db="EMBL/GenBank/DDBJ databases">
        <title>Another draft genome of Portunus trituberculatus and its Hox gene families provides insights of decapod evolution.</title>
        <authorList>
            <person name="Jeong J.-H."/>
            <person name="Song I."/>
            <person name="Kim S."/>
            <person name="Choi T."/>
            <person name="Kim D."/>
            <person name="Ryu S."/>
            <person name="Kim W."/>
        </authorList>
    </citation>
    <scope>NUCLEOTIDE SEQUENCE [LARGE SCALE GENOMIC DNA]</scope>
    <source>
        <tissue evidence="2">Muscle</tissue>
    </source>
</reference>
<accession>A0A5B7HXV1</accession>
<evidence type="ECO:0000256" key="1">
    <source>
        <dbReference type="SAM" id="MobiDB-lite"/>
    </source>
</evidence>
<dbReference type="Proteomes" id="UP000324222">
    <property type="component" value="Unassembled WGS sequence"/>
</dbReference>
<evidence type="ECO:0000313" key="3">
    <source>
        <dbReference type="Proteomes" id="UP000324222"/>
    </source>
</evidence>